<keyword evidence="2" id="KW-0732">Signal</keyword>
<accession>A0A1I4VFG4</accession>
<gene>
    <name evidence="5" type="ORF">SAMN05216250_11636</name>
</gene>
<dbReference type="InterPro" id="IPR003140">
    <property type="entry name" value="PLipase/COase/thioEstase"/>
</dbReference>
<evidence type="ECO:0000256" key="1">
    <source>
        <dbReference type="ARBA" id="ARBA00022801"/>
    </source>
</evidence>
<feature type="domain" description="Phospholipase/carboxylesterase/thioesterase" evidence="3">
    <location>
        <begin position="145"/>
        <end position="276"/>
    </location>
</feature>
<protein>
    <submittedName>
        <fullName evidence="5">Acetyl esterase/lipase</fullName>
    </submittedName>
</protein>
<dbReference type="Proteomes" id="UP000183766">
    <property type="component" value="Unassembled WGS sequence"/>
</dbReference>
<reference evidence="5 6" key="1">
    <citation type="submission" date="2016-10" db="EMBL/GenBank/DDBJ databases">
        <authorList>
            <person name="de Groot N.N."/>
        </authorList>
    </citation>
    <scope>NUCLEOTIDE SEQUENCE [LARGE SCALE GENOMIC DNA]</scope>
    <source>
        <strain evidence="5 6">NLAE-zl-C202</strain>
    </source>
</reference>
<dbReference type="InterPro" id="IPR050300">
    <property type="entry name" value="GDXG_lipolytic_enzyme"/>
</dbReference>
<evidence type="ECO:0000256" key="2">
    <source>
        <dbReference type="SAM" id="SignalP"/>
    </source>
</evidence>
<evidence type="ECO:0000259" key="4">
    <source>
        <dbReference type="Pfam" id="PF20434"/>
    </source>
</evidence>
<dbReference type="Pfam" id="PF02230">
    <property type="entry name" value="Abhydrolase_2"/>
    <property type="match status" value="1"/>
</dbReference>
<feature type="domain" description="BD-FAE-like" evidence="4">
    <location>
        <begin position="63"/>
        <end position="123"/>
    </location>
</feature>
<dbReference type="InterPro" id="IPR049492">
    <property type="entry name" value="BD-FAE-like_dom"/>
</dbReference>
<dbReference type="Gene3D" id="3.40.50.1820">
    <property type="entry name" value="alpha/beta hydrolase"/>
    <property type="match status" value="1"/>
</dbReference>
<dbReference type="AlphaFoldDB" id="A0A1I4VFG4"/>
<sequence length="296" mass="33326">MNRYLKAILCIFSFLLAFLSMAKAEVPEKQQGTPQTYTVIKDVRYGLQRKKFSPNDHSSDRLLDLYLPDKKKTEKGFPVFVFIHGGGFTGGDKVEVNGLNPICKAIVQRGFAVISINYYLTMKYHHRKGISCESQMKNGIPVNYKFHPLIRQSIKNASLDAISALEWLKTNATKYNLNIHSVFLCGGSAGAITALHTTYVECPTFIKIKGVINLWGAMENPNMISPHTPPILTFHGDCDDVISVEYGHAIQQRMKNIGDTISKLQILEGKGHAQYNYIATNYINDIIYFLNSQLKK</sequence>
<name>A0A1I4VFG4_9BACE</name>
<organism evidence="5 6">
    <name type="scientific">Bacteroides xylanisolvens</name>
    <dbReference type="NCBI Taxonomy" id="371601"/>
    <lineage>
        <taxon>Bacteria</taxon>
        <taxon>Pseudomonadati</taxon>
        <taxon>Bacteroidota</taxon>
        <taxon>Bacteroidia</taxon>
        <taxon>Bacteroidales</taxon>
        <taxon>Bacteroidaceae</taxon>
        <taxon>Bacteroides</taxon>
    </lineage>
</organism>
<evidence type="ECO:0000313" key="6">
    <source>
        <dbReference type="Proteomes" id="UP000183766"/>
    </source>
</evidence>
<feature type="chain" id="PRO_5010293252" evidence="2">
    <location>
        <begin position="23"/>
        <end position="296"/>
    </location>
</feature>
<dbReference type="Pfam" id="PF20434">
    <property type="entry name" value="BD-FAE"/>
    <property type="match status" value="1"/>
</dbReference>
<dbReference type="InterPro" id="IPR029058">
    <property type="entry name" value="AB_hydrolase_fold"/>
</dbReference>
<dbReference type="EMBL" id="FOUM01000016">
    <property type="protein sequence ID" value="SFM99928.1"/>
    <property type="molecule type" value="Genomic_DNA"/>
</dbReference>
<dbReference type="PANTHER" id="PTHR48081:SF33">
    <property type="entry name" value="KYNURENINE FORMAMIDASE"/>
    <property type="match status" value="1"/>
</dbReference>
<evidence type="ECO:0000259" key="3">
    <source>
        <dbReference type="Pfam" id="PF02230"/>
    </source>
</evidence>
<dbReference type="SUPFAM" id="SSF53474">
    <property type="entry name" value="alpha/beta-Hydrolases"/>
    <property type="match status" value="1"/>
</dbReference>
<dbReference type="PANTHER" id="PTHR48081">
    <property type="entry name" value="AB HYDROLASE SUPERFAMILY PROTEIN C4A8.06C"/>
    <property type="match status" value="1"/>
</dbReference>
<feature type="signal peptide" evidence="2">
    <location>
        <begin position="1"/>
        <end position="22"/>
    </location>
</feature>
<dbReference type="GO" id="GO:0016787">
    <property type="term" value="F:hydrolase activity"/>
    <property type="evidence" value="ECO:0007669"/>
    <property type="project" value="UniProtKB-KW"/>
</dbReference>
<keyword evidence="1" id="KW-0378">Hydrolase</keyword>
<proteinExistence type="predicted"/>
<evidence type="ECO:0000313" key="5">
    <source>
        <dbReference type="EMBL" id="SFM99928.1"/>
    </source>
</evidence>